<protein>
    <submittedName>
        <fullName evidence="2">Uncharacterized protein</fullName>
    </submittedName>
</protein>
<name>A0A853AQ37_9PSEU</name>
<sequence length="132" mass="14167">MNSLAPAGRGRLHMDAAEGSVRSFRAEVAAAVGRAHRARAEAHRRATDFRATTDQLVEQRGATAEGEQRAAALAHRDRMGLAVPELTAAVPNEGSTADTQDAAEKAHRDEELQDRAPSDGSDLDFSQAHIMR</sequence>
<dbReference type="RefSeq" id="WP_179718453.1">
    <property type="nucleotide sequence ID" value="NZ_BAABFH010000001.1"/>
</dbReference>
<evidence type="ECO:0000313" key="3">
    <source>
        <dbReference type="Proteomes" id="UP000587002"/>
    </source>
</evidence>
<evidence type="ECO:0000256" key="1">
    <source>
        <dbReference type="SAM" id="MobiDB-lite"/>
    </source>
</evidence>
<dbReference type="Proteomes" id="UP000587002">
    <property type="component" value="Unassembled WGS sequence"/>
</dbReference>
<reference evidence="2 3" key="1">
    <citation type="submission" date="2020-07" db="EMBL/GenBank/DDBJ databases">
        <title>Sequencing the genomes of 1000 actinobacteria strains.</title>
        <authorList>
            <person name="Klenk H.-P."/>
        </authorList>
    </citation>
    <scope>NUCLEOTIDE SEQUENCE [LARGE SCALE GENOMIC DNA]</scope>
    <source>
        <strain evidence="2 3">DSM 44065</strain>
    </source>
</reference>
<comment type="caution">
    <text evidence="2">The sequence shown here is derived from an EMBL/GenBank/DDBJ whole genome shotgun (WGS) entry which is preliminary data.</text>
</comment>
<evidence type="ECO:0000313" key="2">
    <source>
        <dbReference type="EMBL" id="NYI82567.1"/>
    </source>
</evidence>
<dbReference type="EMBL" id="JACCFJ010000001">
    <property type="protein sequence ID" value="NYI82567.1"/>
    <property type="molecule type" value="Genomic_DNA"/>
</dbReference>
<feature type="region of interest" description="Disordered" evidence="1">
    <location>
        <begin position="83"/>
        <end position="132"/>
    </location>
</feature>
<accession>A0A853AQ37</accession>
<feature type="compositionally biased region" description="Basic and acidic residues" evidence="1">
    <location>
        <begin position="102"/>
        <end position="117"/>
    </location>
</feature>
<gene>
    <name evidence="2" type="ORF">HNR68_001197</name>
</gene>
<keyword evidence="3" id="KW-1185">Reference proteome</keyword>
<dbReference type="AlphaFoldDB" id="A0A853AQ37"/>
<organism evidence="2 3">
    <name type="scientific">Saccharopolyspora hordei</name>
    <dbReference type="NCBI Taxonomy" id="1838"/>
    <lineage>
        <taxon>Bacteria</taxon>
        <taxon>Bacillati</taxon>
        <taxon>Actinomycetota</taxon>
        <taxon>Actinomycetes</taxon>
        <taxon>Pseudonocardiales</taxon>
        <taxon>Pseudonocardiaceae</taxon>
        <taxon>Saccharopolyspora</taxon>
    </lineage>
</organism>
<proteinExistence type="predicted"/>